<dbReference type="WBParaSite" id="PDA_v2.g9754.t1">
    <property type="protein sequence ID" value="PDA_v2.g9754.t1"/>
    <property type="gene ID" value="PDA_v2.g9754"/>
</dbReference>
<protein>
    <submittedName>
        <fullName evidence="2">Uncharacterized protein</fullName>
    </submittedName>
</protein>
<accession>A0A914R0J6</accession>
<dbReference type="Proteomes" id="UP000887578">
    <property type="component" value="Unplaced"/>
</dbReference>
<proteinExistence type="predicted"/>
<name>A0A914R0J6_9BILA</name>
<reference evidence="2" key="1">
    <citation type="submission" date="2022-11" db="UniProtKB">
        <authorList>
            <consortium name="WormBaseParasite"/>
        </authorList>
    </citation>
    <scope>IDENTIFICATION</scope>
</reference>
<organism evidence="1 2">
    <name type="scientific">Panagrolaimus davidi</name>
    <dbReference type="NCBI Taxonomy" id="227884"/>
    <lineage>
        <taxon>Eukaryota</taxon>
        <taxon>Metazoa</taxon>
        <taxon>Ecdysozoa</taxon>
        <taxon>Nematoda</taxon>
        <taxon>Chromadorea</taxon>
        <taxon>Rhabditida</taxon>
        <taxon>Tylenchina</taxon>
        <taxon>Panagrolaimomorpha</taxon>
        <taxon>Panagrolaimoidea</taxon>
        <taxon>Panagrolaimidae</taxon>
        <taxon>Panagrolaimus</taxon>
    </lineage>
</organism>
<sequence length="578" mass="67054">MQPSQSFEDFDFDCYETNNPPTTSTDSSTIAPTFPTINEALQNAKELCYDFWLNLLAQPTITKKTVDEICLHQKELVKTMITPYQNDSVKYAEISEQFEQLWKSSKSEYLRIKELQASSTFIAPTSFGLTDRMEVTANAQREQLVVRNDRMARMHMSRTVVHELRLLEREGITLNVNGNEHYFPVILFNVSGDNLGLHQVGGYRTYFAGGQVCRICTLDYSDIKRFSVVLEEELRTRQQYDDILRNGDENAIKAAGLKEESALNKLQHFHIQEQPSVDMMHDLAQGHLKYLAAMVMTSFPNYAQVYTAIRHFPFYGKDSFNIPRPVEVQHLKDGLKGLTASAMLNMIKFMPLMLANLNPTDDNYAWKLLLKFQHIYDIIMGYTFDNAILLTLQSLIEDYLSMYIDNNGKMTVKPHYLLHYVDMIMLYGPLRCSWSMRYEAKHQTIKPYSNVNKCVKNLPMSLAWKHQANACTVYRNMKKETYVNNFMQEIFQKNYKDGDVVVYDKLNDMPVFGRIVKKEKDLILILSKLQTTGFDIQRHCYEISDTGVTTTISMNNLLIHETMRIYHGKYIRLPFGLF</sequence>
<evidence type="ECO:0000313" key="2">
    <source>
        <dbReference type="WBParaSite" id="PDA_v2.g9754.t1"/>
    </source>
</evidence>
<evidence type="ECO:0000313" key="1">
    <source>
        <dbReference type="Proteomes" id="UP000887578"/>
    </source>
</evidence>
<dbReference type="AlphaFoldDB" id="A0A914R0J6"/>
<keyword evidence="1" id="KW-1185">Reference proteome</keyword>